<proteinExistence type="predicted"/>
<evidence type="ECO:0000313" key="1">
    <source>
        <dbReference type="EMBL" id="MDK9495220.1"/>
    </source>
</evidence>
<sequence>MTRHPVVVYPPSVSGGRRVRIDAIISGTAYSDRDLIEFLRRAGAQEPEAMAESNLIEWRGGHPHEYLADA</sequence>
<name>A0ABT7GNQ4_9ACTN</name>
<keyword evidence="2" id="KW-1185">Reference proteome</keyword>
<dbReference type="EMBL" id="JASITI010000005">
    <property type="protein sequence ID" value="MDK9495220.1"/>
    <property type="molecule type" value="Genomic_DNA"/>
</dbReference>
<reference evidence="1 2" key="1">
    <citation type="submission" date="2023-05" db="EMBL/GenBank/DDBJ databases">
        <title>Sequencing and Assembly of Streptomyces sp. NP73.</title>
        <authorList>
            <person name="Konwar A.N."/>
            <person name="Saikia K."/>
            <person name="Thakur D."/>
        </authorList>
    </citation>
    <scope>NUCLEOTIDE SEQUENCE [LARGE SCALE GENOMIC DNA]</scope>
    <source>
        <strain evidence="1 2">NP73</strain>
    </source>
</reference>
<accession>A0ABT7GNQ4</accession>
<dbReference type="RefSeq" id="WP_285340889.1">
    <property type="nucleotide sequence ID" value="NZ_JASITI010000005.1"/>
</dbReference>
<organism evidence="1 2">
    <name type="scientific">Streptomyces katrae</name>
    <dbReference type="NCBI Taxonomy" id="68223"/>
    <lineage>
        <taxon>Bacteria</taxon>
        <taxon>Bacillati</taxon>
        <taxon>Actinomycetota</taxon>
        <taxon>Actinomycetes</taxon>
        <taxon>Kitasatosporales</taxon>
        <taxon>Streptomycetaceae</taxon>
        <taxon>Streptomyces</taxon>
    </lineage>
</organism>
<protein>
    <submittedName>
        <fullName evidence="1">Uncharacterized protein</fullName>
    </submittedName>
</protein>
<evidence type="ECO:0000313" key="2">
    <source>
        <dbReference type="Proteomes" id="UP001223390"/>
    </source>
</evidence>
<dbReference type="Proteomes" id="UP001223390">
    <property type="component" value="Unassembled WGS sequence"/>
</dbReference>
<gene>
    <name evidence="1" type="ORF">QEZ40_005345</name>
</gene>
<comment type="caution">
    <text evidence="1">The sequence shown here is derived from an EMBL/GenBank/DDBJ whole genome shotgun (WGS) entry which is preliminary data.</text>
</comment>